<protein>
    <recommendedName>
        <fullName evidence="1">F-box domain-containing protein</fullName>
    </recommendedName>
</protein>
<dbReference type="AlphaFoldDB" id="A0A6J5UGD3"/>
<organism evidence="2 3">
    <name type="scientific">Prunus armeniaca</name>
    <name type="common">Apricot</name>
    <name type="synonym">Armeniaca vulgaris</name>
    <dbReference type="NCBI Taxonomy" id="36596"/>
    <lineage>
        <taxon>Eukaryota</taxon>
        <taxon>Viridiplantae</taxon>
        <taxon>Streptophyta</taxon>
        <taxon>Embryophyta</taxon>
        <taxon>Tracheophyta</taxon>
        <taxon>Spermatophyta</taxon>
        <taxon>Magnoliopsida</taxon>
        <taxon>eudicotyledons</taxon>
        <taxon>Gunneridae</taxon>
        <taxon>Pentapetalae</taxon>
        <taxon>rosids</taxon>
        <taxon>fabids</taxon>
        <taxon>Rosales</taxon>
        <taxon>Rosaceae</taxon>
        <taxon>Amygdaloideae</taxon>
        <taxon>Amygdaleae</taxon>
        <taxon>Prunus</taxon>
    </lineage>
</organism>
<feature type="domain" description="F-box" evidence="1">
    <location>
        <begin position="46"/>
        <end position="85"/>
    </location>
</feature>
<reference evidence="2 3" key="1">
    <citation type="submission" date="2020-05" db="EMBL/GenBank/DDBJ databases">
        <authorList>
            <person name="Campoy J."/>
            <person name="Schneeberger K."/>
            <person name="Spophaly S."/>
        </authorList>
    </citation>
    <scope>NUCLEOTIDE SEQUENCE [LARGE SCALE GENOMIC DNA]</scope>
    <source>
        <strain evidence="2">PruArmRojPasFocal</strain>
    </source>
</reference>
<dbReference type="SMART" id="SM00256">
    <property type="entry name" value="FBOX"/>
    <property type="match status" value="1"/>
</dbReference>
<dbReference type="SUPFAM" id="SSF81383">
    <property type="entry name" value="F-box domain"/>
    <property type="match status" value="1"/>
</dbReference>
<name>A0A6J5UGD3_PRUAR</name>
<dbReference type="Proteomes" id="UP000507222">
    <property type="component" value="Unassembled WGS sequence"/>
</dbReference>
<dbReference type="InterPro" id="IPR036047">
    <property type="entry name" value="F-box-like_dom_sf"/>
</dbReference>
<evidence type="ECO:0000313" key="2">
    <source>
        <dbReference type="EMBL" id="CAB4274444.1"/>
    </source>
</evidence>
<evidence type="ECO:0000313" key="3">
    <source>
        <dbReference type="Proteomes" id="UP000507222"/>
    </source>
</evidence>
<accession>A0A6J5UGD3</accession>
<sequence>MLLLLTLDFIGHKLSIFARRMRRNFVTRKLGSQEENSSMSRWSEQVPEDIMQSILQRLSISNYVRCTAVCHSWRASVDMAIATKHSPPAPQHPLLMVCSHRSCLRDHCFYKSKC</sequence>
<gene>
    <name evidence="2" type="ORF">CURHAP_LOCUS22963</name>
</gene>
<dbReference type="Gene3D" id="1.20.1280.50">
    <property type="match status" value="1"/>
</dbReference>
<dbReference type="EMBL" id="CAEKDK010000003">
    <property type="protein sequence ID" value="CAB4274444.1"/>
    <property type="molecule type" value="Genomic_DNA"/>
</dbReference>
<dbReference type="InterPro" id="IPR001810">
    <property type="entry name" value="F-box_dom"/>
</dbReference>
<evidence type="ECO:0000259" key="1">
    <source>
        <dbReference type="SMART" id="SM00256"/>
    </source>
</evidence>
<dbReference type="Pfam" id="PF00646">
    <property type="entry name" value="F-box"/>
    <property type="match status" value="1"/>
</dbReference>
<proteinExistence type="predicted"/>